<name>A0A8H4BNB6_MUCCL</name>
<feature type="region of interest" description="Disordered" evidence="1">
    <location>
        <begin position="216"/>
        <end position="246"/>
    </location>
</feature>
<feature type="compositionally biased region" description="Polar residues" evidence="1">
    <location>
        <begin position="191"/>
        <end position="200"/>
    </location>
</feature>
<accession>A0A8H4BNB6</accession>
<feature type="compositionally biased region" description="Basic and acidic residues" evidence="1">
    <location>
        <begin position="172"/>
        <end position="183"/>
    </location>
</feature>
<comment type="caution">
    <text evidence="2">The sequence shown here is derived from an EMBL/GenBank/DDBJ whole genome shotgun (WGS) entry which is preliminary data.</text>
</comment>
<dbReference type="Proteomes" id="UP000469890">
    <property type="component" value="Unassembled WGS sequence"/>
</dbReference>
<evidence type="ECO:0000256" key="1">
    <source>
        <dbReference type="SAM" id="MobiDB-lite"/>
    </source>
</evidence>
<organism evidence="2 3">
    <name type="scientific">Mucor circinelloides f. lusitanicus</name>
    <name type="common">Mucor racemosus var. lusitanicus</name>
    <dbReference type="NCBI Taxonomy" id="29924"/>
    <lineage>
        <taxon>Eukaryota</taxon>
        <taxon>Fungi</taxon>
        <taxon>Fungi incertae sedis</taxon>
        <taxon>Mucoromycota</taxon>
        <taxon>Mucoromycotina</taxon>
        <taxon>Mucoromycetes</taxon>
        <taxon>Mucorales</taxon>
        <taxon>Mucorineae</taxon>
        <taxon>Mucoraceae</taxon>
        <taxon>Mucor</taxon>
    </lineage>
</organism>
<protein>
    <recommendedName>
        <fullName evidence="4">Retrotransposon gag domain-containing protein</fullName>
    </recommendedName>
</protein>
<evidence type="ECO:0000313" key="2">
    <source>
        <dbReference type="EMBL" id="KAF1805540.1"/>
    </source>
</evidence>
<evidence type="ECO:0000313" key="3">
    <source>
        <dbReference type="Proteomes" id="UP000469890"/>
    </source>
</evidence>
<evidence type="ECO:0008006" key="4">
    <source>
        <dbReference type="Google" id="ProtNLM"/>
    </source>
</evidence>
<sequence>MDGQTKLYSNHENFSSLEHFLSEFEGVITLSNNDIELVWKRCIPMDIHFTYHTWMNNELLKCAKWTAAKASFFKHFGTRVNAVDLIAKLFRMRMRDTDTLQNYTNRFIKNVQEAGLPLTSNTLAKFYQSSLLQKNQQMMVNQMLVQKDAKHRWTINEIYECVLPLFLADEQSRPDRRSNDDTKGKRKATGPDSSRTQAPKVSSGFFCSRHGGNLANHNPADCRSNSTKKANFGSENKPFRATSGSNDSSAAAKICDHCKKPKGHGKHWCREYGEYMRATKRGDINVHMVKTGGNDAVSDAVDDSTDDSPIDDDITMEELDAQMAELDDEID</sequence>
<proteinExistence type="predicted"/>
<dbReference type="AlphaFoldDB" id="A0A8H4BNB6"/>
<feature type="region of interest" description="Disordered" evidence="1">
    <location>
        <begin position="172"/>
        <end position="202"/>
    </location>
</feature>
<reference evidence="2 3" key="1">
    <citation type="submission" date="2019-09" db="EMBL/GenBank/DDBJ databases">
        <authorList>
            <consortium name="DOE Joint Genome Institute"/>
            <person name="Mondo S.J."/>
            <person name="Navarro-Mendoza M.I."/>
            <person name="Perez-Arques C."/>
            <person name="Panchal S."/>
            <person name="Nicolas F.E."/>
            <person name="Ganguly P."/>
            <person name="Pangilinan J."/>
            <person name="Grigoriev I."/>
            <person name="Heitman J."/>
            <person name="Sanya K."/>
            <person name="Garre V."/>
        </authorList>
    </citation>
    <scope>NUCLEOTIDE SEQUENCE [LARGE SCALE GENOMIC DNA]</scope>
    <source>
        <strain evidence="2 3">MU402</strain>
    </source>
</reference>
<dbReference type="EMBL" id="JAAECE010000002">
    <property type="protein sequence ID" value="KAF1805540.1"/>
    <property type="molecule type" value="Genomic_DNA"/>
</dbReference>
<feature type="non-terminal residue" evidence="2">
    <location>
        <position position="1"/>
    </location>
</feature>
<gene>
    <name evidence="2" type="ORF">FB192DRAFT_1299094</name>
</gene>